<evidence type="ECO:0000313" key="7">
    <source>
        <dbReference type="EMBL" id="GAM34587.1"/>
    </source>
</evidence>
<dbReference type="GO" id="GO:0005829">
    <property type="term" value="C:cytosol"/>
    <property type="evidence" value="ECO:0007669"/>
    <property type="project" value="TreeGrafter"/>
</dbReference>
<dbReference type="PANTHER" id="PTHR48097">
    <property type="entry name" value="L-THREONINE ALDOLASE-RELATED"/>
    <property type="match status" value="1"/>
</dbReference>
<keyword evidence="4" id="KW-0456">Lyase</keyword>
<dbReference type="Pfam" id="PF01212">
    <property type="entry name" value="Beta_elim_lyase"/>
    <property type="match status" value="1"/>
</dbReference>
<feature type="domain" description="Aromatic amino acid beta-eliminating lyase/threonine aldolase" evidence="6">
    <location>
        <begin position="21"/>
        <end position="305"/>
    </location>
</feature>
<evidence type="ECO:0000256" key="2">
    <source>
        <dbReference type="ARBA" id="ARBA00006966"/>
    </source>
</evidence>
<evidence type="ECO:0000256" key="3">
    <source>
        <dbReference type="ARBA" id="ARBA00022898"/>
    </source>
</evidence>
<evidence type="ECO:0000259" key="6">
    <source>
        <dbReference type="Pfam" id="PF01212"/>
    </source>
</evidence>
<dbReference type="FunFam" id="3.40.640.10:FF:000030">
    <property type="entry name" value="Low-specificity L-threonine aldolase"/>
    <property type="match status" value="1"/>
</dbReference>
<proteinExistence type="inferred from homology"/>
<sequence length="516" mass="57420">MSIKNSENRNTWSHPDTAAFDFRGDVRTRPTASMLEALSTASLEDDVSGTDPTTEDLQNYMAKLTSKPAGLFVLSGTMGNIVSLRSLLTQPPYAILCDSRSHILNNESGGAFAFTGAMPQAVQPANGRFLTLEDIKPHIQLDDGNQIHRVPTRVISLENTLHGMTMPLAETRRICNYAHEHGILVHLDGARLWEAVASGEGSLSDYGSLFDTMTLCFAKGLGAPAGAVVVGSEAVIRRARWIKQSIGGGIRQPGPLCAVARVAIDEVFFSGFLEKTHVIARDIAATWQKHGGKLKFPTETNMIWLDFEGLDFALEDLIKEAAAKKILILRPRLVVHYRESFAPLNLKSFPIIHDVEETIRHWPQTTTLKFTKSKKNEWMPYPGGQINYKVMTRVPGADVDKIRDNLSARERQSIRSQLAKILEAMADKNRVLRTVDLSFLRYDRAKDKPYLVDLTNWAYQIVQDEITVYSPFVLESGLWTNGDLIFPGGRETSQEPKNAESGRTQGQGSRLDLPFR</sequence>
<dbReference type="InterPro" id="IPR001597">
    <property type="entry name" value="ArAA_b-elim_lyase/Thr_aldolase"/>
</dbReference>
<keyword evidence="3" id="KW-0663">Pyridoxal phosphate</keyword>
<evidence type="ECO:0000313" key="8">
    <source>
        <dbReference type="Proteomes" id="UP000053095"/>
    </source>
</evidence>
<comment type="cofactor">
    <cofactor evidence="1">
        <name>pyridoxal 5'-phosphate</name>
        <dbReference type="ChEBI" id="CHEBI:597326"/>
    </cofactor>
</comment>
<gene>
    <name evidence="7" type="ORF">TCE0_015f02261</name>
</gene>
<evidence type="ECO:0000256" key="4">
    <source>
        <dbReference type="ARBA" id="ARBA00023239"/>
    </source>
</evidence>
<feature type="region of interest" description="Disordered" evidence="5">
    <location>
        <begin position="487"/>
        <end position="516"/>
    </location>
</feature>
<protein>
    <submittedName>
        <fullName evidence="7">L-allo-threonine aldolase</fullName>
    </submittedName>
</protein>
<dbReference type="InterPro" id="IPR015424">
    <property type="entry name" value="PyrdxlP-dep_Trfase"/>
</dbReference>
<dbReference type="EMBL" id="DF933811">
    <property type="protein sequence ID" value="GAM34587.1"/>
    <property type="molecule type" value="Genomic_DNA"/>
</dbReference>
<organism evidence="7 8">
    <name type="scientific">Talaromyces pinophilus</name>
    <name type="common">Penicillium pinophilum</name>
    <dbReference type="NCBI Taxonomy" id="128442"/>
    <lineage>
        <taxon>Eukaryota</taxon>
        <taxon>Fungi</taxon>
        <taxon>Dikarya</taxon>
        <taxon>Ascomycota</taxon>
        <taxon>Pezizomycotina</taxon>
        <taxon>Eurotiomycetes</taxon>
        <taxon>Eurotiomycetidae</taxon>
        <taxon>Eurotiales</taxon>
        <taxon>Trichocomaceae</taxon>
        <taxon>Talaromyces</taxon>
        <taxon>Talaromyces sect. Talaromyces</taxon>
    </lineage>
</organism>
<accession>A0A6V8H0E8</accession>
<dbReference type="Proteomes" id="UP000053095">
    <property type="component" value="Unassembled WGS sequence"/>
</dbReference>
<dbReference type="GO" id="GO:0008732">
    <property type="term" value="F:L-allo-threonine aldolase activity"/>
    <property type="evidence" value="ECO:0007669"/>
    <property type="project" value="TreeGrafter"/>
</dbReference>
<evidence type="ECO:0000256" key="5">
    <source>
        <dbReference type="SAM" id="MobiDB-lite"/>
    </source>
</evidence>
<dbReference type="InterPro" id="IPR015421">
    <property type="entry name" value="PyrdxlP-dep_Trfase_major"/>
</dbReference>
<reference evidence="8" key="1">
    <citation type="journal article" date="2015" name="Genome Announc.">
        <title>Draft genome sequence of Talaromyces cellulolyticus strain Y-94, a source of lignocellulosic biomass-degrading enzymes.</title>
        <authorList>
            <person name="Fujii T."/>
            <person name="Koike H."/>
            <person name="Sawayama S."/>
            <person name="Yano S."/>
            <person name="Inoue H."/>
        </authorList>
    </citation>
    <scope>NUCLEOTIDE SEQUENCE [LARGE SCALE GENOMIC DNA]</scope>
    <source>
        <strain evidence="8">Y-94</strain>
    </source>
</reference>
<dbReference type="Gene3D" id="3.40.640.10">
    <property type="entry name" value="Type I PLP-dependent aspartate aminotransferase-like (Major domain)"/>
    <property type="match status" value="1"/>
</dbReference>
<dbReference type="GO" id="GO:0006567">
    <property type="term" value="P:L-threonine catabolic process"/>
    <property type="evidence" value="ECO:0007669"/>
    <property type="project" value="TreeGrafter"/>
</dbReference>
<keyword evidence="8" id="KW-1185">Reference proteome</keyword>
<name>A0A6V8H0E8_TALPI</name>
<evidence type="ECO:0000256" key="1">
    <source>
        <dbReference type="ARBA" id="ARBA00001933"/>
    </source>
</evidence>
<comment type="similarity">
    <text evidence="2">Belongs to the threonine aldolase family.</text>
</comment>
<dbReference type="PANTHER" id="PTHR48097:SF9">
    <property type="entry name" value="L-THREONINE ALDOLASE"/>
    <property type="match status" value="1"/>
</dbReference>
<comment type="caution">
    <text evidence="7">The sequence shown here is derived from an EMBL/GenBank/DDBJ whole genome shotgun (WGS) entry which is preliminary data.</text>
</comment>
<dbReference type="SUPFAM" id="SSF53383">
    <property type="entry name" value="PLP-dependent transferases"/>
    <property type="match status" value="1"/>
</dbReference>
<dbReference type="AlphaFoldDB" id="A0A6V8H0E8"/>
<dbReference type="GO" id="GO:0006545">
    <property type="term" value="P:glycine biosynthetic process"/>
    <property type="evidence" value="ECO:0007669"/>
    <property type="project" value="TreeGrafter"/>
</dbReference>